<dbReference type="EMBL" id="VYQB01000003">
    <property type="protein sequence ID" value="KAA9019715.1"/>
    <property type="molecule type" value="Genomic_DNA"/>
</dbReference>
<keyword evidence="5" id="KW-1185">Reference proteome</keyword>
<evidence type="ECO:0000313" key="5">
    <source>
        <dbReference type="Proteomes" id="UP000326364"/>
    </source>
</evidence>
<feature type="compositionally biased region" description="Pro residues" evidence="1">
    <location>
        <begin position="1"/>
        <end position="15"/>
    </location>
</feature>
<dbReference type="RefSeq" id="WP_150425040.1">
    <property type="nucleotide sequence ID" value="NZ_VYQA01000003.1"/>
</dbReference>
<evidence type="ECO:0000313" key="4">
    <source>
        <dbReference type="Proteomes" id="UP000325933"/>
    </source>
</evidence>
<organism evidence="3 4">
    <name type="scientific">Sphingobium limneticum</name>
    <dbReference type="NCBI Taxonomy" id="1007511"/>
    <lineage>
        <taxon>Bacteria</taxon>
        <taxon>Pseudomonadati</taxon>
        <taxon>Pseudomonadota</taxon>
        <taxon>Alphaproteobacteria</taxon>
        <taxon>Sphingomonadales</taxon>
        <taxon>Sphingomonadaceae</taxon>
        <taxon>Sphingobium</taxon>
    </lineage>
</organism>
<sequence>MEQPFAPNPPAPAASPNPAKRAHWTPDRQRRFLTHLLATGNVTQAARAVGMSPASAHRLRRRLSGTVFDRTWSHALALHAQSLAAPFTDPTRQHGVTHA</sequence>
<comment type="caution">
    <text evidence="3">The sequence shown here is derived from an EMBL/GenBank/DDBJ whole genome shotgun (WGS) entry which is preliminary data.</text>
</comment>
<gene>
    <name evidence="3" type="ORF">F4U95_05585</name>
    <name evidence="2" type="ORF">F4U96_05585</name>
</gene>
<name>A0A5J5I6T5_9SPHN</name>
<dbReference type="Proteomes" id="UP000325933">
    <property type="component" value="Unassembled WGS sequence"/>
</dbReference>
<dbReference type="InterPro" id="IPR038713">
    <property type="entry name" value="Terminase_Gp1_N_sf"/>
</dbReference>
<dbReference type="Gene3D" id="1.10.10.1400">
    <property type="entry name" value="Terminase, small subunit, N-terminal DNA-binding domain, HTH motif"/>
    <property type="match status" value="1"/>
</dbReference>
<accession>A0A5J5I6T5</accession>
<evidence type="ECO:0000313" key="3">
    <source>
        <dbReference type="EMBL" id="KAA9032173.1"/>
    </source>
</evidence>
<protein>
    <submittedName>
        <fullName evidence="3">LysR family transcriptional regulator</fullName>
    </submittedName>
</protein>
<dbReference type="EMBL" id="VYQA01000003">
    <property type="protein sequence ID" value="KAA9032173.1"/>
    <property type="molecule type" value="Genomic_DNA"/>
</dbReference>
<evidence type="ECO:0000256" key="1">
    <source>
        <dbReference type="SAM" id="MobiDB-lite"/>
    </source>
</evidence>
<evidence type="ECO:0000313" key="2">
    <source>
        <dbReference type="EMBL" id="KAA9019715.1"/>
    </source>
</evidence>
<proteinExistence type="predicted"/>
<reference evidence="4 5" key="1">
    <citation type="submission" date="2019-09" db="EMBL/GenBank/DDBJ databases">
        <authorList>
            <person name="Feng G."/>
        </authorList>
    </citation>
    <scope>NUCLEOTIDE SEQUENCE [LARGE SCALE GENOMIC DNA]</scope>
    <source>
        <strain evidence="3 4">KACC 19283</strain>
        <strain evidence="2 5">KACC 19284</strain>
    </source>
</reference>
<dbReference type="Proteomes" id="UP000326364">
    <property type="component" value="Unassembled WGS sequence"/>
</dbReference>
<feature type="region of interest" description="Disordered" evidence="1">
    <location>
        <begin position="1"/>
        <end position="27"/>
    </location>
</feature>
<dbReference type="AlphaFoldDB" id="A0A5J5I6T5"/>